<keyword evidence="2" id="KW-1003">Cell membrane</keyword>
<dbReference type="EMBL" id="FMAR01000014">
    <property type="protein sequence ID" value="SCC55651.1"/>
    <property type="molecule type" value="Genomic_DNA"/>
</dbReference>
<evidence type="ECO:0000256" key="2">
    <source>
        <dbReference type="ARBA" id="ARBA00022475"/>
    </source>
</evidence>
<reference evidence="9 10" key="1">
    <citation type="submission" date="2016-08" db="EMBL/GenBank/DDBJ databases">
        <authorList>
            <person name="Seilhamer J.J."/>
        </authorList>
    </citation>
    <scope>NUCLEOTIDE SEQUENCE [LARGE SCALE GENOMIC DNA]</scope>
    <source>
        <strain evidence="9 10">A37T2</strain>
    </source>
</reference>
<dbReference type="PANTHER" id="PTHR32309:SF13">
    <property type="entry name" value="FERRIC ENTEROBACTIN TRANSPORT PROTEIN FEPE"/>
    <property type="match status" value="1"/>
</dbReference>
<keyword evidence="6" id="KW-0175">Coiled coil</keyword>
<evidence type="ECO:0000256" key="3">
    <source>
        <dbReference type="ARBA" id="ARBA00022692"/>
    </source>
</evidence>
<protein>
    <submittedName>
        <fullName evidence="9">Uncharacterized protein involved in exopolysaccharide biosynthesis</fullName>
    </submittedName>
</protein>
<dbReference type="InterPro" id="IPR050445">
    <property type="entry name" value="Bact_polysacc_biosynth/exp"/>
</dbReference>
<comment type="subcellular location">
    <subcellularLocation>
        <location evidence="1">Cell membrane</location>
        <topology evidence="1">Multi-pass membrane protein</topology>
    </subcellularLocation>
</comment>
<evidence type="ECO:0000256" key="7">
    <source>
        <dbReference type="SAM" id="Phobius"/>
    </source>
</evidence>
<evidence type="ECO:0000313" key="9">
    <source>
        <dbReference type="EMBL" id="SCC55651.1"/>
    </source>
</evidence>
<dbReference type="InterPro" id="IPR027417">
    <property type="entry name" value="P-loop_NTPase"/>
</dbReference>
<feature type="coiled-coil region" evidence="6">
    <location>
        <begin position="270"/>
        <end position="297"/>
    </location>
</feature>
<keyword evidence="10" id="KW-1185">Reference proteome</keyword>
<dbReference type="RefSeq" id="WP_089714394.1">
    <property type="nucleotide sequence ID" value="NZ_FMAR01000014.1"/>
</dbReference>
<dbReference type="PANTHER" id="PTHR32309">
    <property type="entry name" value="TYROSINE-PROTEIN KINASE"/>
    <property type="match status" value="1"/>
</dbReference>
<name>A0A1C4FJK0_9BACT</name>
<dbReference type="AlphaFoldDB" id="A0A1C4FJK0"/>
<evidence type="ECO:0000256" key="1">
    <source>
        <dbReference type="ARBA" id="ARBA00004651"/>
    </source>
</evidence>
<feature type="coiled-coil region" evidence="6">
    <location>
        <begin position="360"/>
        <end position="432"/>
    </location>
</feature>
<keyword evidence="5 7" id="KW-0472">Membrane</keyword>
<organism evidence="9 10">
    <name type="scientific">Chitinophaga costaii</name>
    <dbReference type="NCBI Taxonomy" id="1335309"/>
    <lineage>
        <taxon>Bacteria</taxon>
        <taxon>Pseudomonadati</taxon>
        <taxon>Bacteroidota</taxon>
        <taxon>Chitinophagia</taxon>
        <taxon>Chitinophagales</taxon>
        <taxon>Chitinophagaceae</taxon>
        <taxon>Chitinophaga</taxon>
    </lineage>
</organism>
<dbReference type="SUPFAM" id="SSF52540">
    <property type="entry name" value="P-loop containing nucleoside triphosphate hydrolases"/>
    <property type="match status" value="1"/>
</dbReference>
<proteinExistence type="predicted"/>
<dbReference type="GO" id="GO:0004713">
    <property type="term" value="F:protein tyrosine kinase activity"/>
    <property type="evidence" value="ECO:0007669"/>
    <property type="project" value="TreeGrafter"/>
</dbReference>
<evidence type="ECO:0000313" key="10">
    <source>
        <dbReference type="Proteomes" id="UP000242818"/>
    </source>
</evidence>
<keyword evidence="4 7" id="KW-1133">Transmembrane helix</keyword>
<dbReference type="GO" id="GO:0005886">
    <property type="term" value="C:plasma membrane"/>
    <property type="evidence" value="ECO:0007669"/>
    <property type="project" value="UniProtKB-SubCell"/>
</dbReference>
<sequence length="730" mass="82057">MDLIYLFNALLRRKWLIIFCSVFAVVVAFLFTLRQEKQYKSSAQMATGFTTTDQVKLKDENFDAFEIDVKFNNVMEAMTSNRVLSMVSYNAMIHDLETPAKAYHHPDPRDKNYNSYRNTDRGKALQVLKKKYADEQLLSSYDPEDRKILELVKAFHYDLETLRKQLTVSRVVRTDFIDIQYLSDNPELSASIVNQLFTEFMRSNEASRAQQTVESIATLEKLVKQKRDALDQKLNDLRSQGTVDVSVESSSAMEQISNFENRLADEKSTLTSASLALQQITDQLAEMERTNAKTAIASNANAADLANLKKQVDAAKSDDDARSGTDPELHKKYLALKADYNTKRAASLSSSASGTGTVTKAELLQKKSDLEVQVKSATQNVTSYEQRLKQLNSGVGAIAARGATNIALKKELDLAQQEYENVKSRYDAATNSQVVPLDNFRQILYGQPAVDPEPSKRLIILGLSGISMFVFCCILIILLEYLDVSIKTPSQFNKTINLQLLGIVNRISLKQTAINSIFNSELPQKEKDTLVLFREHVRMLRYELESRPQHIYLFTSARTGEGKTTVITSLANSLSMSKHKVLLIDTNFTNNGLTRQYDAKPELEKYSAENFSLEHLKQTLIKTTDNAYIDVIGCQGGDYTPSEILPHNNLLQHLPALLNTYDYIFLEGAALNERADSKELMQYVEVVISIVSARSTVKPTDKDSIGFLQSLNGKYAGAILNYVEKSNIDI</sequence>
<feature type="transmembrane region" description="Helical" evidence="7">
    <location>
        <begin position="458"/>
        <end position="482"/>
    </location>
</feature>
<evidence type="ECO:0000256" key="5">
    <source>
        <dbReference type="ARBA" id="ARBA00023136"/>
    </source>
</evidence>
<dbReference type="OrthoDB" id="972983at2"/>
<keyword evidence="3 7" id="KW-0812">Transmembrane</keyword>
<dbReference type="Proteomes" id="UP000242818">
    <property type="component" value="Unassembled WGS sequence"/>
</dbReference>
<gene>
    <name evidence="9" type="ORF">GA0116948_11490</name>
</gene>
<evidence type="ECO:0000259" key="8">
    <source>
        <dbReference type="Pfam" id="PF02706"/>
    </source>
</evidence>
<dbReference type="Gene3D" id="3.40.50.300">
    <property type="entry name" value="P-loop containing nucleotide triphosphate hydrolases"/>
    <property type="match status" value="1"/>
</dbReference>
<evidence type="ECO:0000256" key="4">
    <source>
        <dbReference type="ARBA" id="ARBA00022989"/>
    </source>
</evidence>
<dbReference type="STRING" id="1335309.GA0116948_11490"/>
<feature type="domain" description="Polysaccharide chain length determinant N-terminal" evidence="8">
    <location>
        <begin position="1"/>
        <end position="88"/>
    </location>
</feature>
<feature type="transmembrane region" description="Helical" evidence="7">
    <location>
        <begin position="15"/>
        <end position="33"/>
    </location>
</feature>
<accession>A0A1C4FJK0</accession>
<evidence type="ECO:0000256" key="6">
    <source>
        <dbReference type="SAM" id="Coils"/>
    </source>
</evidence>
<dbReference type="InterPro" id="IPR003856">
    <property type="entry name" value="LPS_length_determ_N"/>
</dbReference>
<dbReference type="Pfam" id="PF02706">
    <property type="entry name" value="Wzz"/>
    <property type="match status" value="1"/>
</dbReference>